<organism evidence="3 4">
    <name type="scientific">Loktanella fryxellensis</name>
    <dbReference type="NCBI Taxonomy" id="245187"/>
    <lineage>
        <taxon>Bacteria</taxon>
        <taxon>Pseudomonadati</taxon>
        <taxon>Pseudomonadota</taxon>
        <taxon>Alphaproteobacteria</taxon>
        <taxon>Rhodobacterales</taxon>
        <taxon>Roseobacteraceae</taxon>
        <taxon>Loktanella</taxon>
    </lineage>
</organism>
<keyword evidence="4" id="KW-1185">Reference proteome</keyword>
<dbReference type="Pfam" id="PF06904">
    <property type="entry name" value="Extensin-like_C"/>
    <property type="match status" value="1"/>
</dbReference>
<protein>
    <submittedName>
        <fullName evidence="3">Uncharacterized conserved protein</fullName>
    </submittedName>
</protein>
<feature type="compositionally biased region" description="Pro residues" evidence="1">
    <location>
        <begin position="103"/>
        <end position="113"/>
    </location>
</feature>
<proteinExistence type="predicted"/>
<evidence type="ECO:0000313" key="3">
    <source>
        <dbReference type="EMBL" id="SEN40643.1"/>
    </source>
</evidence>
<dbReference type="InterPro" id="IPR009683">
    <property type="entry name" value="Extensin-like_C"/>
</dbReference>
<name>A0A1H8G9I6_9RHOB</name>
<dbReference type="EMBL" id="FOCI01000015">
    <property type="protein sequence ID" value="SEN40643.1"/>
    <property type="molecule type" value="Genomic_DNA"/>
</dbReference>
<accession>A0A1H8G9I6</accession>
<dbReference type="Proteomes" id="UP000199585">
    <property type="component" value="Unassembled WGS sequence"/>
</dbReference>
<gene>
    <name evidence="3" type="ORF">SAMN04488003_11557</name>
</gene>
<dbReference type="OrthoDB" id="9809788at2"/>
<evidence type="ECO:0000256" key="1">
    <source>
        <dbReference type="SAM" id="MobiDB-lite"/>
    </source>
</evidence>
<sequence length="292" mass="29644">MVCALAAGQAHAAGPDATLRPSPRPVTEAAPAATDAADPAATIDSDITEVLRPVLRPDAAISVATAPTTRRIAPSAVLSALAPRATERPEVRPAAFATREAPPAAPVPAPAPAPQQSARGSICDDPAIIGEVIADIDGPGQCGVDGAVRVRSVAGVPLSEAATIDCTTARALRSWVTNGVVPAVGGTGGGVASLQIMGHYTCRNRVGAGGPARMSEHGMGRAVDIGAIRLQNGQEISVLRDWNNGSAGQALKAMWQAACGPFGTVLGPNANAAHRDHFHFDTARGRSSSYCR</sequence>
<feature type="domain" description="Extensin-like C-terminal" evidence="2">
    <location>
        <begin position="131"/>
        <end position="292"/>
    </location>
</feature>
<evidence type="ECO:0000313" key="4">
    <source>
        <dbReference type="Proteomes" id="UP000199585"/>
    </source>
</evidence>
<dbReference type="STRING" id="245187.SAMN04488003_11557"/>
<dbReference type="RefSeq" id="WP_089903858.1">
    <property type="nucleotide sequence ID" value="NZ_FOCI01000015.1"/>
</dbReference>
<feature type="region of interest" description="Disordered" evidence="1">
    <location>
        <begin position="97"/>
        <end position="119"/>
    </location>
</feature>
<dbReference type="AlphaFoldDB" id="A0A1H8G9I6"/>
<feature type="region of interest" description="Disordered" evidence="1">
    <location>
        <begin position="10"/>
        <end position="39"/>
    </location>
</feature>
<evidence type="ECO:0000259" key="2">
    <source>
        <dbReference type="Pfam" id="PF06904"/>
    </source>
</evidence>
<reference evidence="3 4" key="1">
    <citation type="submission" date="2016-10" db="EMBL/GenBank/DDBJ databases">
        <authorList>
            <person name="de Groot N.N."/>
        </authorList>
    </citation>
    <scope>NUCLEOTIDE SEQUENCE [LARGE SCALE GENOMIC DNA]</scope>
    <source>
        <strain evidence="3 4">DSM 16213</strain>
    </source>
</reference>
<feature type="compositionally biased region" description="Low complexity" evidence="1">
    <location>
        <begin position="29"/>
        <end position="39"/>
    </location>
</feature>